<dbReference type="Proteomes" id="UP000244855">
    <property type="component" value="Unassembled WGS sequence"/>
</dbReference>
<keyword evidence="3 6" id="KW-1133">Transmembrane helix</keyword>
<dbReference type="EMBL" id="KZ805355">
    <property type="protein sequence ID" value="PVI01621.1"/>
    <property type="molecule type" value="Genomic_DNA"/>
</dbReference>
<comment type="similarity">
    <text evidence="5">Belongs to the SAT4 family.</text>
</comment>
<reference evidence="9 10" key="1">
    <citation type="journal article" date="2018" name="Sci. Rep.">
        <title>Comparative genomics provides insights into the lifestyle and reveals functional heterogeneity of dark septate endophytic fungi.</title>
        <authorList>
            <person name="Knapp D.G."/>
            <person name="Nemeth J.B."/>
            <person name="Barry K."/>
            <person name="Hainaut M."/>
            <person name="Henrissat B."/>
            <person name="Johnson J."/>
            <person name="Kuo A."/>
            <person name="Lim J.H.P."/>
            <person name="Lipzen A."/>
            <person name="Nolan M."/>
            <person name="Ohm R.A."/>
            <person name="Tamas L."/>
            <person name="Grigoriev I.V."/>
            <person name="Spatafora J.W."/>
            <person name="Nagy L.G."/>
            <person name="Kovacs G.M."/>
        </authorList>
    </citation>
    <scope>NUCLEOTIDE SEQUENCE [LARGE SCALE GENOMIC DNA]</scope>
    <source>
        <strain evidence="9 10">DSE2036</strain>
    </source>
</reference>
<feature type="chain" id="PRO_5015853531" description="Rhodopsin domain-containing protein" evidence="7">
    <location>
        <begin position="20"/>
        <end position="259"/>
    </location>
</feature>
<dbReference type="STRING" id="97972.A0A2V1DTZ8"/>
<name>A0A2V1DTZ8_9PLEO</name>
<keyword evidence="2 6" id="KW-0812">Transmembrane</keyword>
<dbReference type="PANTHER" id="PTHR33048">
    <property type="entry name" value="PTH11-LIKE INTEGRAL MEMBRANE PROTEIN (AFU_ORTHOLOGUE AFUA_5G11245)"/>
    <property type="match status" value="1"/>
</dbReference>
<dbReference type="PANTHER" id="PTHR33048:SF57">
    <property type="entry name" value="INTEGRAL MEMBRANE PROTEIN-RELATED"/>
    <property type="match status" value="1"/>
</dbReference>
<evidence type="ECO:0000256" key="2">
    <source>
        <dbReference type="ARBA" id="ARBA00022692"/>
    </source>
</evidence>
<evidence type="ECO:0000256" key="7">
    <source>
        <dbReference type="SAM" id="SignalP"/>
    </source>
</evidence>
<evidence type="ECO:0000256" key="3">
    <source>
        <dbReference type="ARBA" id="ARBA00022989"/>
    </source>
</evidence>
<dbReference type="InterPro" id="IPR049326">
    <property type="entry name" value="Rhodopsin_dom_fungi"/>
</dbReference>
<evidence type="ECO:0000313" key="9">
    <source>
        <dbReference type="EMBL" id="PVI01621.1"/>
    </source>
</evidence>
<dbReference type="GO" id="GO:0016020">
    <property type="term" value="C:membrane"/>
    <property type="evidence" value="ECO:0007669"/>
    <property type="project" value="UniProtKB-SubCell"/>
</dbReference>
<evidence type="ECO:0000259" key="8">
    <source>
        <dbReference type="Pfam" id="PF20684"/>
    </source>
</evidence>
<feature type="signal peptide" evidence="7">
    <location>
        <begin position="1"/>
        <end position="19"/>
    </location>
</feature>
<keyword evidence="4 6" id="KW-0472">Membrane</keyword>
<feature type="domain" description="Rhodopsin" evidence="8">
    <location>
        <begin position="1"/>
        <end position="140"/>
    </location>
</feature>
<dbReference type="OrthoDB" id="10017208at2759"/>
<comment type="subcellular location">
    <subcellularLocation>
        <location evidence="1">Membrane</location>
        <topology evidence="1">Multi-pass membrane protein</topology>
    </subcellularLocation>
</comment>
<feature type="transmembrane region" description="Helical" evidence="6">
    <location>
        <begin position="43"/>
        <end position="66"/>
    </location>
</feature>
<dbReference type="InterPro" id="IPR052337">
    <property type="entry name" value="SAT4-like"/>
</dbReference>
<gene>
    <name evidence="9" type="ORF">DM02DRAFT_627521</name>
</gene>
<dbReference type="Pfam" id="PF20684">
    <property type="entry name" value="Fung_rhodopsin"/>
    <property type="match status" value="1"/>
</dbReference>
<feature type="transmembrane region" description="Helical" evidence="6">
    <location>
        <begin position="78"/>
        <end position="98"/>
    </location>
</feature>
<keyword evidence="7" id="KW-0732">Signal</keyword>
<dbReference type="AlphaFoldDB" id="A0A2V1DTZ8"/>
<accession>A0A2V1DTZ8</accession>
<evidence type="ECO:0000256" key="5">
    <source>
        <dbReference type="ARBA" id="ARBA00038359"/>
    </source>
</evidence>
<organism evidence="9 10">
    <name type="scientific">Periconia macrospinosa</name>
    <dbReference type="NCBI Taxonomy" id="97972"/>
    <lineage>
        <taxon>Eukaryota</taxon>
        <taxon>Fungi</taxon>
        <taxon>Dikarya</taxon>
        <taxon>Ascomycota</taxon>
        <taxon>Pezizomycotina</taxon>
        <taxon>Dothideomycetes</taxon>
        <taxon>Pleosporomycetidae</taxon>
        <taxon>Pleosporales</taxon>
        <taxon>Massarineae</taxon>
        <taxon>Periconiaceae</taxon>
        <taxon>Periconia</taxon>
    </lineage>
</organism>
<evidence type="ECO:0000256" key="1">
    <source>
        <dbReference type="ARBA" id="ARBA00004141"/>
    </source>
</evidence>
<sequence>MGISLCYLISVLLETFLLCKPVAFNWDKTIPTGTCDKNSNIAYTLAGTINVVIDIIVVIMPMPMLWQLHMPFTKKVGVIAMFSLGGGICIISILRVIYVAKMDLTDFAYASVDLSIWSVLEPTLGIVNACLPVLRPIIARLMNSPAFVWARTTVWGSTKSASQGTELTFDKNRKSGWKGMLSSNKPDAKDFKKIRDPYALDTVNLVGNDPRDDIELSNHSGIGTETYGGGIVHGNKKPDGDIRVTTDWTIDVEQRSRQG</sequence>
<evidence type="ECO:0000256" key="4">
    <source>
        <dbReference type="ARBA" id="ARBA00023136"/>
    </source>
</evidence>
<keyword evidence="10" id="KW-1185">Reference proteome</keyword>
<proteinExistence type="inferred from homology"/>
<evidence type="ECO:0000313" key="10">
    <source>
        <dbReference type="Proteomes" id="UP000244855"/>
    </source>
</evidence>
<evidence type="ECO:0000256" key="6">
    <source>
        <dbReference type="SAM" id="Phobius"/>
    </source>
</evidence>
<protein>
    <recommendedName>
        <fullName evidence="8">Rhodopsin domain-containing protein</fullName>
    </recommendedName>
</protein>